<name>A0ABU0IRD4_9CAUL</name>
<dbReference type="EMBL" id="JAUSVS010000004">
    <property type="protein sequence ID" value="MDQ0464577.1"/>
    <property type="molecule type" value="Genomic_DNA"/>
</dbReference>
<evidence type="ECO:0000256" key="1">
    <source>
        <dbReference type="SAM" id="SignalP"/>
    </source>
</evidence>
<feature type="chain" id="PRO_5046273626" evidence="1">
    <location>
        <begin position="30"/>
        <end position="163"/>
    </location>
</feature>
<keyword evidence="1" id="KW-0732">Signal</keyword>
<reference evidence="2 3" key="1">
    <citation type="submission" date="2023-07" db="EMBL/GenBank/DDBJ databases">
        <title>Genomic Encyclopedia of Type Strains, Phase IV (KMG-IV): sequencing the most valuable type-strain genomes for metagenomic binning, comparative biology and taxonomic classification.</title>
        <authorList>
            <person name="Goeker M."/>
        </authorList>
    </citation>
    <scope>NUCLEOTIDE SEQUENCE [LARGE SCALE GENOMIC DNA]</scope>
    <source>
        <strain evidence="2 3">DSM 18695</strain>
    </source>
</reference>
<dbReference type="CDD" id="cd02208">
    <property type="entry name" value="cupin_RmlC-like"/>
    <property type="match status" value="1"/>
</dbReference>
<proteinExistence type="predicted"/>
<evidence type="ECO:0000313" key="3">
    <source>
        <dbReference type="Proteomes" id="UP001228905"/>
    </source>
</evidence>
<dbReference type="InterPro" id="IPR011051">
    <property type="entry name" value="RmlC_Cupin_sf"/>
</dbReference>
<gene>
    <name evidence="2" type="ORF">QO010_002361</name>
</gene>
<evidence type="ECO:0000313" key="2">
    <source>
        <dbReference type="EMBL" id="MDQ0464577.1"/>
    </source>
</evidence>
<comment type="caution">
    <text evidence="2">The sequence shown here is derived from an EMBL/GenBank/DDBJ whole genome shotgun (WGS) entry which is preliminary data.</text>
</comment>
<dbReference type="SUPFAM" id="SSF51182">
    <property type="entry name" value="RmlC-like cupins"/>
    <property type="match status" value="1"/>
</dbReference>
<dbReference type="InterPro" id="IPR014710">
    <property type="entry name" value="RmlC-like_jellyroll"/>
</dbReference>
<dbReference type="Proteomes" id="UP001228905">
    <property type="component" value="Unassembled WGS sequence"/>
</dbReference>
<keyword evidence="3" id="KW-1185">Reference proteome</keyword>
<dbReference type="RefSeq" id="WP_307349352.1">
    <property type="nucleotide sequence ID" value="NZ_JAUSVS010000004.1"/>
</dbReference>
<sequence>MTRLTTSFKALAACAVLGAGALAATSASAGECPADQTRPNARLTGEMMPLGVTDTVLGSVDLGPEIQGLAGRNLRFRKLVIQPGGVVPWHSHGDRPALILTIEGSITEYRSTCAVGIEHPAGDISLESGGISHWWKNNTDKVAVLYAADIKNDGAPKPSDNAM</sequence>
<protein>
    <submittedName>
        <fullName evidence="2">Quercetin dioxygenase-like cupin family protein</fullName>
    </submittedName>
</protein>
<accession>A0ABU0IRD4</accession>
<dbReference type="Gene3D" id="2.60.120.10">
    <property type="entry name" value="Jelly Rolls"/>
    <property type="match status" value="1"/>
</dbReference>
<feature type="signal peptide" evidence="1">
    <location>
        <begin position="1"/>
        <end position="29"/>
    </location>
</feature>
<organism evidence="2 3">
    <name type="scientific">Caulobacter ginsengisoli</name>
    <dbReference type="NCBI Taxonomy" id="400775"/>
    <lineage>
        <taxon>Bacteria</taxon>
        <taxon>Pseudomonadati</taxon>
        <taxon>Pseudomonadota</taxon>
        <taxon>Alphaproteobacteria</taxon>
        <taxon>Caulobacterales</taxon>
        <taxon>Caulobacteraceae</taxon>
        <taxon>Caulobacter</taxon>
    </lineage>
</organism>